<dbReference type="InParanoid" id="A0A3R7GS37"/>
<sequence>MYVLPRITSGTKLEKVRQAELRMVQWLERESTNRKVSGSNPTSASRLPLSRLGKPGSIPALVRPSCGMAFRHRKGSKAERTISNHVDWSVAENSSTAHDRFRPSWSSSGRRSPRVSVNLMFYLNPDWTDFEKYTHLQINLANECTAPGRLMFQLLRYSRYRDTCIYVIHKREIQLGFSFRRNTLLIKLLKIFRQPTTGFALLGAHQVGAVRQTYVLLKPKLHELSEIHSVAKQLWFCGRTQLNLSFMMFLSSTQYTILIWFIDYEYDEEEKDGVPPT</sequence>
<feature type="region of interest" description="Disordered" evidence="1">
    <location>
        <begin position="31"/>
        <end position="50"/>
    </location>
</feature>
<keyword evidence="3" id="KW-1185">Reference proteome</keyword>
<comment type="caution">
    <text evidence="2">The sequence shown here is derived from an EMBL/GenBank/DDBJ whole genome shotgun (WGS) entry which is preliminary data.</text>
</comment>
<feature type="compositionally biased region" description="Polar residues" evidence="1">
    <location>
        <begin position="34"/>
        <end position="45"/>
    </location>
</feature>
<evidence type="ECO:0000313" key="2">
    <source>
        <dbReference type="EMBL" id="KAG5455058.1"/>
    </source>
</evidence>
<name>A0A3R7GS37_CLOSI</name>
<reference evidence="2 3" key="1">
    <citation type="journal article" date="2018" name="Biotechnol. Adv.">
        <title>Improved genomic resources and new bioinformatic workflow for the carcinogenic parasite Clonorchis sinensis: Biotechnological implications.</title>
        <authorList>
            <person name="Wang D."/>
            <person name="Korhonen P.K."/>
            <person name="Gasser R.B."/>
            <person name="Young N.D."/>
        </authorList>
    </citation>
    <scope>NUCLEOTIDE SEQUENCE [LARGE SCALE GENOMIC DNA]</scope>
    <source>
        <strain evidence="2">Cs-k2</strain>
    </source>
</reference>
<dbReference type="EMBL" id="NIRI02000005">
    <property type="protein sequence ID" value="KAG5455058.1"/>
    <property type="molecule type" value="Genomic_DNA"/>
</dbReference>
<organism evidence="2 3">
    <name type="scientific">Clonorchis sinensis</name>
    <name type="common">Chinese liver fluke</name>
    <dbReference type="NCBI Taxonomy" id="79923"/>
    <lineage>
        <taxon>Eukaryota</taxon>
        <taxon>Metazoa</taxon>
        <taxon>Spiralia</taxon>
        <taxon>Lophotrochozoa</taxon>
        <taxon>Platyhelminthes</taxon>
        <taxon>Trematoda</taxon>
        <taxon>Digenea</taxon>
        <taxon>Opisthorchiida</taxon>
        <taxon>Opisthorchiata</taxon>
        <taxon>Opisthorchiidae</taxon>
        <taxon>Clonorchis</taxon>
    </lineage>
</organism>
<proteinExistence type="predicted"/>
<accession>A0A3R7GS37</accession>
<reference evidence="2 3" key="2">
    <citation type="journal article" date="2021" name="Genomics">
        <title>High-quality reference genome for Clonorchis sinensis.</title>
        <authorList>
            <person name="Young N.D."/>
            <person name="Stroehlein A.J."/>
            <person name="Kinkar L."/>
            <person name="Wang T."/>
            <person name="Sohn W.M."/>
            <person name="Chang B.C.H."/>
            <person name="Kaur P."/>
            <person name="Weisz D."/>
            <person name="Dudchenko O."/>
            <person name="Aiden E.L."/>
            <person name="Korhonen P.K."/>
            <person name="Gasser R.B."/>
        </authorList>
    </citation>
    <scope>NUCLEOTIDE SEQUENCE [LARGE SCALE GENOMIC DNA]</scope>
    <source>
        <strain evidence="2">Cs-k2</strain>
    </source>
</reference>
<gene>
    <name evidence="2" type="ORF">CSKR_109924</name>
</gene>
<evidence type="ECO:0000256" key="1">
    <source>
        <dbReference type="SAM" id="MobiDB-lite"/>
    </source>
</evidence>
<dbReference type="STRING" id="79923.A0A3R7GS37"/>
<dbReference type="Proteomes" id="UP000286415">
    <property type="component" value="Unassembled WGS sequence"/>
</dbReference>
<protein>
    <submittedName>
        <fullName evidence="2">Uncharacterized protein</fullName>
    </submittedName>
</protein>
<dbReference type="AlphaFoldDB" id="A0A3R7GS37"/>
<evidence type="ECO:0000313" key="3">
    <source>
        <dbReference type="Proteomes" id="UP000286415"/>
    </source>
</evidence>